<gene>
    <name evidence="2" type="ORF">Ctob_003057</name>
</gene>
<sequence>MPPKKTIDKKAKKSPSKAVEKAPILSNGFPGATVKINEEKPRTGCFEVSVNGATILSLTDMPRPFTKLKALVMEDVAKSVILACH</sequence>
<feature type="region of interest" description="Disordered" evidence="1">
    <location>
        <begin position="1"/>
        <end position="22"/>
    </location>
</feature>
<organism evidence="2 3">
    <name type="scientific">Chrysochromulina tobinii</name>
    <dbReference type="NCBI Taxonomy" id="1460289"/>
    <lineage>
        <taxon>Eukaryota</taxon>
        <taxon>Haptista</taxon>
        <taxon>Haptophyta</taxon>
        <taxon>Prymnesiophyceae</taxon>
        <taxon>Prymnesiales</taxon>
        <taxon>Chrysochromulinaceae</taxon>
        <taxon>Chrysochromulina</taxon>
    </lineage>
</organism>
<comment type="caution">
    <text evidence="2">The sequence shown here is derived from an EMBL/GenBank/DDBJ whole genome shotgun (WGS) entry which is preliminary data.</text>
</comment>
<evidence type="ECO:0000313" key="3">
    <source>
        <dbReference type="Proteomes" id="UP000037460"/>
    </source>
</evidence>
<dbReference type="PANTHER" id="PTHR33638">
    <property type="entry name" value="SELENOPROTEIN H"/>
    <property type="match status" value="1"/>
</dbReference>
<keyword evidence="3" id="KW-1185">Reference proteome</keyword>
<dbReference type="AlphaFoldDB" id="A0A0M0JDB7"/>
<proteinExistence type="predicted"/>
<dbReference type="Proteomes" id="UP000037460">
    <property type="component" value="Unassembled WGS sequence"/>
</dbReference>
<name>A0A0M0JDB7_9EUKA</name>
<dbReference type="EMBL" id="JWZX01003080">
    <property type="protein sequence ID" value="KOO24566.1"/>
    <property type="molecule type" value="Genomic_DNA"/>
</dbReference>
<reference evidence="3" key="1">
    <citation type="journal article" date="2015" name="PLoS Genet.">
        <title>Genome Sequence and Transcriptome Analyses of Chrysochromulina tobin: Metabolic Tools for Enhanced Algal Fitness in the Prominent Order Prymnesiales (Haptophyceae).</title>
        <authorList>
            <person name="Hovde B.T."/>
            <person name="Deodato C.R."/>
            <person name="Hunsperger H.M."/>
            <person name="Ryken S.A."/>
            <person name="Yost W."/>
            <person name="Jha R.K."/>
            <person name="Patterson J."/>
            <person name="Monnat R.J. Jr."/>
            <person name="Barlow S.B."/>
            <person name="Starkenburg S.R."/>
            <person name="Cattolico R.A."/>
        </authorList>
    </citation>
    <scope>NUCLEOTIDE SEQUENCE</scope>
    <source>
        <strain evidence="3">CCMP291</strain>
    </source>
</reference>
<protein>
    <submittedName>
        <fullName evidence="2">Selenoprotein h</fullName>
    </submittedName>
</protein>
<accession>A0A0M0JDB7</accession>
<evidence type="ECO:0000256" key="1">
    <source>
        <dbReference type="SAM" id="MobiDB-lite"/>
    </source>
</evidence>
<dbReference type="OrthoDB" id="1933874at2759"/>
<dbReference type="PANTHER" id="PTHR33638:SF1">
    <property type="entry name" value="SELENOPROTEIN H"/>
    <property type="match status" value="1"/>
</dbReference>
<dbReference type="InterPro" id="IPR052674">
    <property type="entry name" value="SelWTH-like"/>
</dbReference>
<evidence type="ECO:0000313" key="2">
    <source>
        <dbReference type="EMBL" id="KOO24566.1"/>
    </source>
</evidence>
<dbReference type="GO" id="GO:0005794">
    <property type="term" value="C:Golgi apparatus"/>
    <property type="evidence" value="ECO:0007669"/>
    <property type="project" value="TreeGrafter"/>
</dbReference>